<dbReference type="PANTHER" id="PTHR43708">
    <property type="entry name" value="CONSERVED EXPRESSED OXIDOREDUCTASE (EUROFUNG)"/>
    <property type="match status" value="1"/>
</dbReference>
<dbReference type="InterPro" id="IPR036291">
    <property type="entry name" value="NAD(P)-bd_dom_sf"/>
</dbReference>
<feature type="domain" description="GFO/IDH/MocA-like oxidoreductase" evidence="2">
    <location>
        <begin position="158"/>
        <end position="289"/>
    </location>
</feature>
<dbReference type="GO" id="GO:0000166">
    <property type="term" value="F:nucleotide binding"/>
    <property type="evidence" value="ECO:0007669"/>
    <property type="project" value="InterPro"/>
</dbReference>
<dbReference type="SUPFAM" id="SSF55347">
    <property type="entry name" value="Glyceraldehyde-3-phosphate dehydrogenase-like, C-terminal domain"/>
    <property type="match status" value="1"/>
</dbReference>
<evidence type="ECO:0000313" key="3">
    <source>
        <dbReference type="EMBL" id="OIP74898.1"/>
    </source>
</evidence>
<dbReference type="Gene3D" id="3.30.360.10">
    <property type="entry name" value="Dihydrodipicolinate Reductase, domain 2"/>
    <property type="match status" value="1"/>
</dbReference>
<dbReference type="PANTHER" id="PTHR43708:SF3">
    <property type="entry name" value="OXIDOREDUCTASE"/>
    <property type="match status" value="1"/>
</dbReference>
<evidence type="ECO:0000259" key="1">
    <source>
        <dbReference type="Pfam" id="PF01408"/>
    </source>
</evidence>
<dbReference type="EMBL" id="MNYY01000011">
    <property type="protein sequence ID" value="OIP74898.1"/>
    <property type="molecule type" value="Genomic_DNA"/>
</dbReference>
<dbReference type="STRING" id="1805029.AUK42_00480"/>
<dbReference type="SUPFAM" id="SSF51735">
    <property type="entry name" value="NAD(P)-binding Rossmann-fold domains"/>
    <property type="match status" value="1"/>
</dbReference>
<reference evidence="3 4" key="1">
    <citation type="journal article" date="2016" name="Environ. Microbiol.">
        <title>Genomic resolution of a cold subsurface aquifer community provides metabolic insights for novel microbes adapted to high CO concentrations.</title>
        <authorList>
            <person name="Probst A.J."/>
            <person name="Castelle C.J."/>
            <person name="Singh A."/>
            <person name="Brown C.T."/>
            <person name="Anantharaman K."/>
            <person name="Sharon I."/>
            <person name="Hug L.A."/>
            <person name="Burstein D."/>
            <person name="Emerson J.B."/>
            <person name="Thomas B.C."/>
            <person name="Banfield J.F."/>
        </authorList>
    </citation>
    <scope>NUCLEOTIDE SEQUENCE [LARGE SCALE GENOMIC DNA]</scope>
    <source>
        <strain evidence="3">CG2_30_33_13</strain>
    </source>
</reference>
<gene>
    <name evidence="3" type="ORF">AUK42_00480</name>
</gene>
<dbReference type="InterPro" id="IPR055170">
    <property type="entry name" value="GFO_IDH_MocA-like_dom"/>
</dbReference>
<dbReference type="Pfam" id="PF01408">
    <property type="entry name" value="GFO_IDH_MocA"/>
    <property type="match status" value="1"/>
</dbReference>
<proteinExistence type="predicted"/>
<dbReference type="AlphaFoldDB" id="A0A1J5GZC2"/>
<dbReference type="InterPro" id="IPR000683">
    <property type="entry name" value="Gfo/Idh/MocA-like_OxRdtase_N"/>
</dbReference>
<dbReference type="Pfam" id="PF22725">
    <property type="entry name" value="GFO_IDH_MocA_C3"/>
    <property type="match status" value="1"/>
</dbReference>
<dbReference type="Proteomes" id="UP000182763">
    <property type="component" value="Unassembled WGS sequence"/>
</dbReference>
<name>A0A1J5GZC2_9BACT</name>
<organism evidence="3 4">
    <name type="scientific">Candidatus Infernicultor aquiphilus</name>
    <dbReference type="NCBI Taxonomy" id="1805029"/>
    <lineage>
        <taxon>Bacteria</taxon>
        <taxon>Pseudomonadati</taxon>
        <taxon>Atribacterota</taxon>
        <taxon>Candidatus Phoenicimicrobiia</taxon>
        <taxon>Candidatus Pheonicimicrobiales</taxon>
        <taxon>Candidatus Phoenicimicrobiaceae</taxon>
        <taxon>Candidatus Infernicultor</taxon>
    </lineage>
</organism>
<evidence type="ECO:0000259" key="2">
    <source>
        <dbReference type="Pfam" id="PF22725"/>
    </source>
</evidence>
<comment type="caution">
    <text evidence="3">The sequence shown here is derived from an EMBL/GenBank/DDBJ whole genome shotgun (WGS) entry which is preliminary data.</text>
</comment>
<dbReference type="Gene3D" id="3.40.50.720">
    <property type="entry name" value="NAD(P)-binding Rossmann-like Domain"/>
    <property type="match status" value="1"/>
</dbReference>
<evidence type="ECO:0000313" key="4">
    <source>
        <dbReference type="Proteomes" id="UP000182763"/>
    </source>
</evidence>
<protein>
    <submittedName>
        <fullName evidence="3">Oxidoreductase</fullName>
    </submittedName>
</protein>
<accession>A0A1J5GZC2</accession>
<sequence>MEVKKVIEGKEVDAINEVLGYGMVGGGPGSFIGDVHRKAVNFDGKAKLVAGSFSRSFDNTLSTGEKLGLDTERLYRSFEEMAEKEAAREDKIDFVSIVTPNYAHYKIAKTFLKNGINVVCDKPLCFKVEEAEELAYLAKEKELLFCVTYVYSGFPMVKHAREMIRHGDIGEIKMVMAEYPQEWLANTVENEGNIQAAWRTNPKMAGISNCVGDIGSHIENTVSYITDLKIKSLCAKLDIIGENRTLDTNAGIMIKYDNDASGFYWCSQIAIGHSNDLKIRIYATKGSIEWHQEDPNYLKVVYLDKPEEKLSRGRDEIYPLAANNVRIPGGHAEGYYEAFANIYKNFADALLSKKSDYNFKREDYDYPTVYDGISGVKFINLAVKSSKKGSIWVDF</sequence>
<feature type="domain" description="Gfo/Idh/MocA-like oxidoreductase N-terminal" evidence="1">
    <location>
        <begin position="20"/>
        <end position="148"/>
    </location>
</feature>
<dbReference type="InterPro" id="IPR051317">
    <property type="entry name" value="Gfo/Idh/MocA_oxidoreduct"/>
</dbReference>